<evidence type="ECO:0000256" key="2">
    <source>
        <dbReference type="ARBA" id="ARBA00022705"/>
    </source>
</evidence>
<reference evidence="13 14" key="1">
    <citation type="journal article" date="2018" name="Nat. Ecol. Evol.">
        <title>Pezizomycetes genomes reveal the molecular basis of ectomycorrhizal truffle lifestyle.</title>
        <authorList>
            <person name="Murat C."/>
            <person name="Payen T."/>
            <person name="Noel B."/>
            <person name="Kuo A."/>
            <person name="Morin E."/>
            <person name="Chen J."/>
            <person name="Kohler A."/>
            <person name="Krizsan K."/>
            <person name="Balestrini R."/>
            <person name="Da Silva C."/>
            <person name="Montanini B."/>
            <person name="Hainaut M."/>
            <person name="Levati E."/>
            <person name="Barry K.W."/>
            <person name="Belfiori B."/>
            <person name="Cichocki N."/>
            <person name="Clum A."/>
            <person name="Dockter R.B."/>
            <person name="Fauchery L."/>
            <person name="Guy J."/>
            <person name="Iotti M."/>
            <person name="Le Tacon F."/>
            <person name="Lindquist E.A."/>
            <person name="Lipzen A."/>
            <person name="Malagnac F."/>
            <person name="Mello A."/>
            <person name="Molinier V."/>
            <person name="Miyauchi S."/>
            <person name="Poulain J."/>
            <person name="Riccioni C."/>
            <person name="Rubini A."/>
            <person name="Sitrit Y."/>
            <person name="Splivallo R."/>
            <person name="Traeger S."/>
            <person name="Wang M."/>
            <person name="Zifcakova L."/>
            <person name="Wipf D."/>
            <person name="Zambonelli A."/>
            <person name="Paolocci F."/>
            <person name="Nowrousian M."/>
            <person name="Ottonello S."/>
            <person name="Baldrian P."/>
            <person name="Spatafora J.W."/>
            <person name="Henrissat B."/>
            <person name="Nagy L.G."/>
            <person name="Aury J.M."/>
            <person name="Wincker P."/>
            <person name="Grigoriev I.V."/>
            <person name="Bonfante P."/>
            <person name="Martin F.M."/>
        </authorList>
    </citation>
    <scope>NUCLEOTIDE SEQUENCE [LARGE SCALE GENOMIC DNA]</scope>
    <source>
        <strain evidence="13 14">ATCC MYA-4762</strain>
    </source>
</reference>
<dbReference type="GO" id="GO:0017116">
    <property type="term" value="F:single-stranded DNA helicase activity"/>
    <property type="evidence" value="ECO:0007669"/>
    <property type="project" value="TreeGrafter"/>
</dbReference>
<keyword evidence="5 10" id="KW-0227">DNA damage</keyword>
<dbReference type="PANTHER" id="PTHR13779:SF7">
    <property type="entry name" value="ATPASE WRNIP1"/>
    <property type="match status" value="1"/>
</dbReference>
<dbReference type="GO" id="GO:0003677">
    <property type="term" value="F:DNA binding"/>
    <property type="evidence" value="ECO:0007669"/>
    <property type="project" value="InterPro"/>
</dbReference>
<dbReference type="OrthoDB" id="10265467at2759"/>
<feature type="domain" description="UBZ4-type" evidence="12">
    <location>
        <begin position="1"/>
        <end position="29"/>
    </location>
</feature>
<gene>
    <name evidence="13" type="ORF">L211DRAFT_891774</name>
</gene>
<dbReference type="InParanoid" id="A0A3N4M5I5"/>
<dbReference type="GO" id="GO:0000731">
    <property type="term" value="P:DNA synthesis involved in DNA repair"/>
    <property type="evidence" value="ECO:0007669"/>
    <property type="project" value="TreeGrafter"/>
</dbReference>
<evidence type="ECO:0000313" key="14">
    <source>
        <dbReference type="Proteomes" id="UP000267821"/>
    </source>
</evidence>
<dbReference type="GO" id="GO:0005634">
    <property type="term" value="C:nucleus"/>
    <property type="evidence" value="ECO:0007669"/>
    <property type="project" value="TreeGrafter"/>
</dbReference>
<dbReference type="FunFam" id="3.40.50.300:FF:000137">
    <property type="entry name" value="Replication-associated recombination protein A"/>
    <property type="match status" value="1"/>
</dbReference>
<proteinExistence type="inferred from homology"/>
<evidence type="ECO:0000256" key="8">
    <source>
        <dbReference type="ARBA" id="ARBA00022840"/>
    </source>
</evidence>
<dbReference type="STRING" id="1051890.A0A3N4M5I5"/>
<dbReference type="GO" id="GO:0006271">
    <property type="term" value="P:DNA strand elongation involved in DNA replication"/>
    <property type="evidence" value="ECO:0007669"/>
    <property type="project" value="UniProtKB-ARBA"/>
</dbReference>
<evidence type="ECO:0000256" key="9">
    <source>
        <dbReference type="ARBA" id="ARBA00023204"/>
    </source>
</evidence>
<dbReference type="InterPro" id="IPR021886">
    <property type="entry name" value="MgsA_C"/>
</dbReference>
<dbReference type="AlphaFoldDB" id="A0A3N4M5I5"/>
<dbReference type="GO" id="GO:0008270">
    <property type="term" value="F:zinc ion binding"/>
    <property type="evidence" value="ECO:0007669"/>
    <property type="project" value="UniProtKB-KW"/>
</dbReference>
<dbReference type="Gene3D" id="1.10.8.60">
    <property type="match status" value="1"/>
</dbReference>
<dbReference type="CDD" id="cd00009">
    <property type="entry name" value="AAA"/>
    <property type="match status" value="1"/>
</dbReference>
<evidence type="ECO:0000256" key="3">
    <source>
        <dbReference type="ARBA" id="ARBA00022723"/>
    </source>
</evidence>
<dbReference type="SMART" id="SM00382">
    <property type="entry name" value="AAA"/>
    <property type="match status" value="1"/>
</dbReference>
<evidence type="ECO:0000259" key="12">
    <source>
        <dbReference type="PROSITE" id="PS51908"/>
    </source>
</evidence>
<protein>
    <submittedName>
        <fullName evidence="13">DNA replication ATPase</fullName>
    </submittedName>
</protein>
<dbReference type="SUPFAM" id="SSF52540">
    <property type="entry name" value="P-loop containing nucleoside triphosphate hydrolases"/>
    <property type="match status" value="1"/>
</dbReference>
<dbReference type="SMART" id="SM00734">
    <property type="entry name" value="ZnF_Rad18"/>
    <property type="match status" value="1"/>
</dbReference>
<keyword evidence="9 10" id="KW-0234">DNA repair</keyword>
<dbReference type="EMBL" id="ML121530">
    <property type="protein sequence ID" value="RPB28061.1"/>
    <property type="molecule type" value="Genomic_DNA"/>
</dbReference>
<dbReference type="Gene3D" id="1.10.3710.10">
    <property type="entry name" value="DNA polymerase III clamp loader subunits, C-terminal domain"/>
    <property type="match status" value="1"/>
</dbReference>
<dbReference type="Pfam" id="PF00004">
    <property type="entry name" value="AAA"/>
    <property type="match status" value="1"/>
</dbReference>
<dbReference type="InterPro" id="IPR006642">
    <property type="entry name" value="Rad18_UBZ4"/>
</dbReference>
<dbReference type="Proteomes" id="UP000267821">
    <property type="component" value="Unassembled WGS sequence"/>
</dbReference>
<dbReference type="Gene3D" id="3.30.160.60">
    <property type="entry name" value="Classic Zinc Finger"/>
    <property type="match status" value="1"/>
</dbReference>
<dbReference type="Pfam" id="PF16193">
    <property type="entry name" value="AAA_assoc_2"/>
    <property type="match status" value="1"/>
</dbReference>
<keyword evidence="8" id="KW-0067">ATP-binding</keyword>
<organism evidence="13 14">
    <name type="scientific">Terfezia boudieri ATCC MYA-4762</name>
    <dbReference type="NCBI Taxonomy" id="1051890"/>
    <lineage>
        <taxon>Eukaryota</taxon>
        <taxon>Fungi</taxon>
        <taxon>Dikarya</taxon>
        <taxon>Ascomycota</taxon>
        <taxon>Pezizomycotina</taxon>
        <taxon>Pezizomycetes</taxon>
        <taxon>Pezizales</taxon>
        <taxon>Pezizaceae</taxon>
        <taxon>Terfezia</taxon>
    </lineage>
</organism>
<dbReference type="InterPro" id="IPR008921">
    <property type="entry name" value="DNA_pol3_clamp-load_cplx_C"/>
</dbReference>
<evidence type="ECO:0000256" key="1">
    <source>
        <dbReference type="ARBA" id="ARBA00008959"/>
    </source>
</evidence>
<evidence type="ECO:0000256" key="4">
    <source>
        <dbReference type="ARBA" id="ARBA00022741"/>
    </source>
</evidence>
<keyword evidence="14" id="KW-1185">Reference proteome</keyword>
<dbReference type="FunFam" id="1.20.272.10:FF:000001">
    <property type="entry name" value="Putative AAA family ATPase"/>
    <property type="match status" value="1"/>
</dbReference>
<dbReference type="InterPro" id="IPR003593">
    <property type="entry name" value="AAA+_ATPase"/>
</dbReference>
<dbReference type="Gene3D" id="3.40.50.300">
    <property type="entry name" value="P-loop containing nucleotide triphosphate hydrolases"/>
    <property type="match status" value="1"/>
</dbReference>
<evidence type="ECO:0000256" key="7">
    <source>
        <dbReference type="ARBA" id="ARBA00022833"/>
    </source>
</evidence>
<dbReference type="Gene3D" id="1.20.272.10">
    <property type="match status" value="1"/>
</dbReference>
<keyword evidence="6 10" id="KW-0863">Zinc-finger</keyword>
<dbReference type="InterPro" id="IPR032423">
    <property type="entry name" value="AAA_assoc_2"/>
</dbReference>
<evidence type="ECO:0000256" key="5">
    <source>
        <dbReference type="ARBA" id="ARBA00022763"/>
    </source>
</evidence>
<dbReference type="SUPFAM" id="SSF48019">
    <property type="entry name" value="post-AAA+ oligomerization domain-like"/>
    <property type="match status" value="1"/>
</dbReference>
<keyword evidence="2" id="KW-0235">DNA replication</keyword>
<evidence type="ECO:0000256" key="11">
    <source>
        <dbReference type="SAM" id="MobiDB-lite"/>
    </source>
</evidence>
<dbReference type="CDD" id="cd18139">
    <property type="entry name" value="HLD_clamp_RarA"/>
    <property type="match status" value="1"/>
</dbReference>
<dbReference type="FunCoup" id="A0A3N4M5I5">
    <property type="interactions" value="817"/>
</dbReference>
<accession>A0A3N4M5I5</accession>
<feature type="region of interest" description="Disordered" evidence="11">
    <location>
        <begin position="24"/>
        <end position="84"/>
    </location>
</feature>
<dbReference type="GO" id="GO:0016887">
    <property type="term" value="F:ATP hydrolysis activity"/>
    <property type="evidence" value="ECO:0007669"/>
    <property type="project" value="InterPro"/>
</dbReference>
<dbReference type="GO" id="GO:0008047">
    <property type="term" value="F:enzyme activator activity"/>
    <property type="evidence" value="ECO:0007669"/>
    <property type="project" value="TreeGrafter"/>
</dbReference>
<evidence type="ECO:0000256" key="6">
    <source>
        <dbReference type="ARBA" id="ARBA00022771"/>
    </source>
</evidence>
<evidence type="ECO:0000313" key="13">
    <source>
        <dbReference type="EMBL" id="RPB28061.1"/>
    </source>
</evidence>
<name>A0A3N4M5I5_9PEZI</name>
<dbReference type="Pfam" id="PF12002">
    <property type="entry name" value="MgsA_C"/>
    <property type="match status" value="1"/>
</dbReference>
<dbReference type="PROSITE" id="PS51908">
    <property type="entry name" value="ZF_UBZ4"/>
    <property type="match status" value="1"/>
</dbReference>
<evidence type="ECO:0000256" key="10">
    <source>
        <dbReference type="PROSITE-ProRule" id="PRU01256"/>
    </source>
</evidence>
<dbReference type="InterPro" id="IPR027417">
    <property type="entry name" value="P-loop_NTPase"/>
</dbReference>
<keyword evidence="7" id="KW-0862">Zinc</keyword>
<dbReference type="GO" id="GO:0005524">
    <property type="term" value="F:ATP binding"/>
    <property type="evidence" value="ECO:0007669"/>
    <property type="project" value="UniProtKB-KW"/>
</dbReference>
<dbReference type="PANTHER" id="PTHR13779">
    <property type="entry name" value="WERNER HELICASE-INTERACTING PROTEIN 1 FAMILY MEMBER"/>
    <property type="match status" value="1"/>
</dbReference>
<keyword evidence="3" id="KW-0479">Metal-binding</keyword>
<keyword evidence="4" id="KW-0547">Nucleotide-binding</keyword>
<comment type="similarity">
    <text evidence="1">Belongs to the AAA ATPase family. RarA/MGS1/WRNIP1 subfamily.</text>
</comment>
<dbReference type="FunFam" id="1.10.3710.10:FF:000005">
    <property type="entry name" value="AAA family ATPase, putative"/>
    <property type="match status" value="1"/>
</dbReference>
<sequence length="551" mass="60514">MVQCPVCEKEITINSINKHLDRGCADDPADAQPSTASPGAGGSTPVKPVARIFQTPVKRTAPQSQLDMRSGGKMDIPSISSGINPESSIAIKDELEAPVPKRQKKGSEKLQDAMPLAEKVRPKILEDIYGQDLVGPNGVLRGLIEKEKVPSMILWGSAGCGKTTIARVIAQRTKCRFVEISATDSGVGECKRIFGEAKSELLLSGRKTILFCDEIHRFSKSQQDVFLAPVESGQITLIGATTENPSFKIQSALLSRCRVFTLKKLTEQDIEYILRRALEAESAQDESGRPLIPQQLDDEMLSYLSIFADGDARTALNLLELAMSLSNKNKDFTKDDIKKALTRTLVYDRSGDMHFDTISAFHKSVRGSDADGALFWLGRMLKGGEDPLYIARRMVVIASEDVGLADNTLLPLATATLTAVQQIGLPEARINLAHCTVALAEAKKSIRAYRGLNEVMRVLDSDPLASGAPVPMHLRNAPTRLMKEGGWGAGYKYNPEYVDGKVLQEYLPEKLAGKKFLEERHLGTKRDLELMKSGAMAVRERGQMERYWVGK</sequence>
<dbReference type="InterPro" id="IPR003959">
    <property type="entry name" value="ATPase_AAA_core"/>
</dbReference>
<dbReference type="InterPro" id="IPR051314">
    <property type="entry name" value="AAA_ATPase_RarA/MGS1/WRNIP1"/>
</dbReference>